<feature type="domain" description="DUF3322" evidence="2">
    <location>
        <begin position="12"/>
        <end position="193"/>
    </location>
</feature>
<name>A0A831WVI6_PROAE</name>
<reference evidence="3" key="1">
    <citation type="journal article" date="2020" name="mSystems">
        <title>Genome- and Community-Level Interaction Insights into Carbon Utilization and Element Cycling Functions of Hydrothermarchaeota in Hydrothermal Sediment.</title>
        <authorList>
            <person name="Zhou Z."/>
            <person name="Liu Y."/>
            <person name="Xu W."/>
            <person name="Pan J."/>
            <person name="Luo Z.H."/>
            <person name="Li M."/>
        </authorList>
    </citation>
    <scope>NUCLEOTIDE SEQUENCE [LARGE SCALE GENOMIC DNA]</scope>
    <source>
        <strain evidence="3">SpSt-1181</strain>
    </source>
</reference>
<dbReference type="PIRSF" id="PIRSF028408">
    <property type="entry name" value="UCP028408"/>
    <property type="match status" value="1"/>
</dbReference>
<dbReference type="InterPro" id="IPR024534">
    <property type="entry name" value="JetD_C"/>
</dbReference>
<dbReference type="InterPro" id="IPR024537">
    <property type="entry name" value="DUF3322"/>
</dbReference>
<evidence type="ECO:0000259" key="2">
    <source>
        <dbReference type="Pfam" id="PF11795"/>
    </source>
</evidence>
<dbReference type="AlphaFoldDB" id="A0A831WVI6"/>
<gene>
    <name evidence="3" type="ORF">ENN50_08235</name>
</gene>
<organism evidence="3">
    <name type="scientific">Prosthecochloris aestuarii</name>
    <dbReference type="NCBI Taxonomy" id="1102"/>
    <lineage>
        <taxon>Bacteria</taxon>
        <taxon>Pseudomonadati</taxon>
        <taxon>Chlorobiota</taxon>
        <taxon>Chlorobiia</taxon>
        <taxon>Chlorobiales</taxon>
        <taxon>Chlorobiaceae</taxon>
        <taxon>Prosthecochloris</taxon>
    </lineage>
</organism>
<accession>A0A831WVI6</accession>
<dbReference type="Pfam" id="PF11795">
    <property type="entry name" value="DUF3322"/>
    <property type="match status" value="1"/>
</dbReference>
<dbReference type="Pfam" id="PF09983">
    <property type="entry name" value="JetD_C"/>
    <property type="match status" value="1"/>
</dbReference>
<dbReference type="InterPro" id="IPR014544">
    <property type="entry name" value="UCP028408"/>
</dbReference>
<evidence type="ECO:0000259" key="1">
    <source>
        <dbReference type="Pfam" id="PF09983"/>
    </source>
</evidence>
<sequence length="428" mass="49078">MSSKAKTGWTTPADLKARVQKLWDRGTLPASMVEENSLFPLRLTLKGPGSRQLSENFTDVRSWISQLRSASGPYRIVWRTVNHRVLGSNDIPSELWIDTIEDALGLIGKQDAASTFMDMISLTRQKEPALLPWLSKRPMQALELSASWPLLLQIVAWLRAHPRPGIYPRQIDLPGVHSKFIEQHRGVLSELFDLVLPPDAIDTQATGTINFCRRYGFRDKPLRVRFRLLDPDIEILPSGTDQDITITTEAFARLDIPVRTIFITENEINFLAFPPVKEAMVIFGAGYGFRNLAGIDWLHDRNILYWGDIDTHGFAILNQLREYLPHAESFLMDRDTLFAHRPLWGTENNPETATLTRLTAEERSLYDDLRNDKPANRLRLEQERIAFQALLDALEKLSHRFQPNHFPSFNESFHVRDHAALNEKKNAR</sequence>
<comment type="caution">
    <text evidence="3">The sequence shown here is derived from an EMBL/GenBank/DDBJ whole genome shotgun (WGS) entry which is preliminary data.</text>
</comment>
<protein>
    <recommendedName>
        <fullName evidence="4">Wadjet protein JetD C-terminal domain-containing protein</fullName>
    </recommendedName>
</protein>
<proteinExistence type="predicted"/>
<dbReference type="EMBL" id="DSBW01000182">
    <property type="protein sequence ID" value="HED31646.1"/>
    <property type="molecule type" value="Genomic_DNA"/>
</dbReference>
<evidence type="ECO:0008006" key="4">
    <source>
        <dbReference type="Google" id="ProtNLM"/>
    </source>
</evidence>
<feature type="domain" description="Wadjet protein JetD C-terminal" evidence="1">
    <location>
        <begin position="216"/>
        <end position="392"/>
    </location>
</feature>
<dbReference type="Proteomes" id="UP000886335">
    <property type="component" value="Unassembled WGS sequence"/>
</dbReference>
<evidence type="ECO:0000313" key="3">
    <source>
        <dbReference type="EMBL" id="HED31646.1"/>
    </source>
</evidence>